<organism evidence="4 5">
    <name type="scientific">Aplysia californica</name>
    <name type="common">California sea hare</name>
    <dbReference type="NCBI Taxonomy" id="6500"/>
    <lineage>
        <taxon>Eukaryota</taxon>
        <taxon>Metazoa</taxon>
        <taxon>Spiralia</taxon>
        <taxon>Lophotrochozoa</taxon>
        <taxon>Mollusca</taxon>
        <taxon>Gastropoda</taxon>
        <taxon>Heterobranchia</taxon>
        <taxon>Euthyneura</taxon>
        <taxon>Tectipleura</taxon>
        <taxon>Aplysiida</taxon>
        <taxon>Aplysioidea</taxon>
        <taxon>Aplysiidae</taxon>
        <taxon>Aplysia</taxon>
    </lineage>
</organism>
<feature type="signal peptide" evidence="3">
    <location>
        <begin position="1"/>
        <end position="25"/>
    </location>
</feature>
<keyword evidence="1" id="KW-0175">Coiled coil</keyword>
<name>A0ABM1VYG2_APLCA</name>
<proteinExistence type="predicted"/>
<accession>A0ABM1VYG2</accession>
<feature type="chain" id="PRO_5047475830" evidence="3">
    <location>
        <begin position="26"/>
        <end position="259"/>
    </location>
</feature>
<protein>
    <submittedName>
        <fullName evidence="5">Uncharacterized protein LOC101862133</fullName>
    </submittedName>
</protein>
<dbReference type="Gene3D" id="1.20.120.330">
    <property type="entry name" value="Nucleotidyltransferases domain 2"/>
    <property type="match status" value="1"/>
</dbReference>
<dbReference type="SUPFAM" id="SSF56954">
    <property type="entry name" value="Outer membrane efflux proteins (OEP)"/>
    <property type="match status" value="1"/>
</dbReference>
<sequence length="259" mass="27684">MLQIPSTGALSFPLLLFLRTTVVSSASFTPGCSFVGGQCMYTVQLGHQGQCDTSSSSSTGPVRIVDSSSPTCCGDVSQLRNDFTALKRQVEDMRQTLQGNNQNLTNAQAALTQLEADKQNLVLALQQKEAELNNTQKELSRLLGQASQEIQGLRTDLTNATRDLKTCQAALGVTSTGSFPASTPGNIQKTYCGFNNGTADWCVFSNLSSGVRFTLMNKGTSSRTGPKVEHSTGTTTEGKQTCHDTKAEQADYAPATECF</sequence>
<dbReference type="GeneID" id="101862133"/>
<evidence type="ECO:0000256" key="3">
    <source>
        <dbReference type="SAM" id="SignalP"/>
    </source>
</evidence>
<evidence type="ECO:0000256" key="1">
    <source>
        <dbReference type="SAM" id="Coils"/>
    </source>
</evidence>
<keyword evidence="4" id="KW-1185">Reference proteome</keyword>
<gene>
    <name evidence="5" type="primary">LOC101862133</name>
</gene>
<evidence type="ECO:0000313" key="4">
    <source>
        <dbReference type="Proteomes" id="UP000694888"/>
    </source>
</evidence>
<keyword evidence="3" id="KW-0732">Signal</keyword>
<feature type="region of interest" description="Disordered" evidence="2">
    <location>
        <begin position="218"/>
        <end position="244"/>
    </location>
</feature>
<dbReference type="Proteomes" id="UP000694888">
    <property type="component" value="Unplaced"/>
</dbReference>
<reference evidence="5" key="1">
    <citation type="submission" date="2025-08" db="UniProtKB">
        <authorList>
            <consortium name="RefSeq"/>
        </authorList>
    </citation>
    <scope>IDENTIFICATION</scope>
</reference>
<evidence type="ECO:0000256" key="2">
    <source>
        <dbReference type="SAM" id="MobiDB-lite"/>
    </source>
</evidence>
<feature type="coiled-coil region" evidence="1">
    <location>
        <begin position="76"/>
        <end position="163"/>
    </location>
</feature>
<dbReference type="RefSeq" id="XP_035827455.1">
    <property type="nucleotide sequence ID" value="XM_035971562.1"/>
</dbReference>
<evidence type="ECO:0000313" key="5">
    <source>
        <dbReference type="RefSeq" id="XP_035827455.1"/>
    </source>
</evidence>